<gene>
    <name evidence="3" type="primary">LOC105310766</name>
</gene>
<reference evidence="3" key="1">
    <citation type="submission" date="2025-08" db="UniProtKB">
        <authorList>
            <consortium name="RefSeq"/>
        </authorList>
    </citation>
    <scope>IDENTIFICATION</scope>
    <source>
        <tissue evidence="3">Kidney</tissue>
    </source>
</reference>
<organism evidence="2 3">
    <name type="scientific">Pteropus vampyrus</name>
    <name type="common">Large flying fox</name>
    <dbReference type="NCBI Taxonomy" id="132908"/>
    <lineage>
        <taxon>Eukaryota</taxon>
        <taxon>Metazoa</taxon>
        <taxon>Chordata</taxon>
        <taxon>Craniata</taxon>
        <taxon>Vertebrata</taxon>
        <taxon>Euteleostomi</taxon>
        <taxon>Mammalia</taxon>
        <taxon>Eutheria</taxon>
        <taxon>Laurasiatheria</taxon>
        <taxon>Chiroptera</taxon>
        <taxon>Yinpterochiroptera</taxon>
        <taxon>Pteropodoidea</taxon>
        <taxon>Pteropodidae</taxon>
        <taxon>Pteropodinae</taxon>
        <taxon>Pteropus</taxon>
    </lineage>
</organism>
<feature type="domain" description="COG4 transport protein middle alpha-helical bundle" evidence="1">
    <location>
        <begin position="1"/>
        <end position="85"/>
    </location>
</feature>
<keyword evidence="2" id="KW-1185">Reference proteome</keyword>
<dbReference type="InterPro" id="IPR013167">
    <property type="entry name" value="COG4_M"/>
</dbReference>
<dbReference type="RefSeq" id="XP_011385181.1">
    <property type="nucleotide sequence ID" value="XM_011386879.2"/>
</dbReference>
<evidence type="ECO:0000313" key="2">
    <source>
        <dbReference type="Proteomes" id="UP000515202"/>
    </source>
</evidence>
<dbReference type="PANTHER" id="PTHR24016">
    <property type="entry name" value="CONSERVED OLIGOMERIC GOLGI COMPLEX SUBUNIT 4"/>
    <property type="match status" value="1"/>
</dbReference>
<dbReference type="Proteomes" id="UP000515202">
    <property type="component" value="Unplaced"/>
</dbReference>
<dbReference type="GeneID" id="105310766"/>
<accession>A0A6P3RQX4</accession>
<dbReference type="InterPro" id="IPR048682">
    <property type="entry name" value="COG4"/>
</dbReference>
<protein>
    <submittedName>
        <fullName evidence="3">Conserved oligomeric Golgi complex subunit 4-like</fullName>
    </submittedName>
</protein>
<evidence type="ECO:0000313" key="3">
    <source>
        <dbReference type="RefSeq" id="XP_011385181.1"/>
    </source>
</evidence>
<name>A0A6P3RQX4_PTEVA</name>
<dbReference type="KEGG" id="pvp:105310766"/>
<dbReference type="GO" id="GO:0007030">
    <property type="term" value="P:Golgi organization"/>
    <property type="evidence" value="ECO:0007669"/>
    <property type="project" value="TreeGrafter"/>
</dbReference>
<dbReference type="GO" id="GO:0017119">
    <property type="term" value="C:Golgi transport complex"/>
    <property type="evidence" value="ECO:0007669"/>
    <property type="project" value="TreeGrafter"/>
</dbReference>
<dbReference type="Pfam" id="PF08318">
    <property type="entry name" value="COG4_m"/>
    <property type="match status" value="1"/>
</dbReference>
<sequence>MQELIGLYITMEEYFMRETVNKAVALDTYEKGQLTSSMVDDVFYIVKKCIGRALSSSSIDCLCAMINLATTELESDFRDILCNKLRMGFPATTLQDIQRGVTSAVNIMHSSLQQGKFDTKGIESTDEAKLSFLGPISEQPEPGHALFTAQKSGCLSSPRYSFPRALPSC</sequence>
<dbReference type="GO" id="GO:0006890">
    <property type="term" value="P:retrograde vesicle-mediated transport, Golgi to endoplasmic reticulum"/>
    <property type="evidence" value="ECO:0007669"/>
    <property type="project" value="TreeGrafter"/>
</dbReference>
<proteinExistence type="predicted"/>
<dbReference type="PANTHER" id="PTHR24016:SF0">
    <property type="entry name" value="CONSERVED OLIGOMERIC GOLGI COMPLEX SUBUNIT 4"/>
    <property type="match status" value="1"/>
</dbReference>
<dbReference type="OrthoDB" id="47059at2759"/>
<dbReference type="AlphaFoldDB" id="A0A6P3RQX4"/>
<evidence type="ECO:0000259" key="1">
    <source>
        <dbReference type="Pfam" id="PF08318"/>
    </source>
</evidence>